<sequence length="449" mass="49074">MHTNTRDGFGSKFGAIAALAGSAVGLGNIWKFPYEAGNNGGGAFLLVYVFFTVAIGLPVMLSEFAIGRHSGRNAFGTFMTLGGKTHWRHFGILVLLAACMILSFYGTVAGWTLEYVVKSFTHSLNGLSGTELNTLFSDFISNPYKPVIWQIIFMILTGFIVLAGIKKGIERYTKMMMPLLFVIIVILCIRACTLDGASEGLKFLFLPKFSELSAQGVLSALGQAFFSLSIGMGVLLTYASYIPKSENLTSISIQVICADTAIALLAGIAIFPAVFAFNISPDSGPGLVFLTLPQVFQSMAFGQFWAILFFLLLTMAALTSSISLLEVIVAFFVEERKMTRRKATMLSTFIVTFFGAICTLSFGPLGKLHIAGLTLFEIFDFVSSNILLPLGGILLSVYAGWKFDRHLLEAELTNNGKLRLRLFKPLVFILKYIAPLFISIILLHALHLF</sequence>
<feature type="transmembrane region" description="Helical" evidence="7">
    <location>
        <begin position="300"/>
        <end position="333"/>
    </location>
</feature>
<feature type="transmembrane region" description="Helical" evidence="7">
    <location>
        <begin position="253"/>
        <end position="280"/>
    </location>
</feature>
<dbReference type="OrthoDB" id="9762833at2"/>
<dbReference type="GO" id="GO:0015293">
    <property type="term" value="F:symporter activity"/>
    <property type="evidence" value="ECO:0007669"/>
    <property type="project" value="UniProtKB-KW"/>
</dbReference>
<keyword evidence="4 7" id="KW-1133">Transmembrane helix</keyword>
<dbReference type="EMBL" id="JPIU01000037">
    <property type="protein sequence ID" value="KIO45631.1"/>
    <property type="molecule type" value="Genomic_DNA"/>
</dbReference>
<dbReference type="EMBL" id="JPIT01000031">
    <property type="protein sequence ID" value="KIO43453.1"/>
    <property type="molecule type" value="Genomic_DNA"/>
</dbReference>
<dbReference type="PROSITE" id="PS00610">
    <property type="entry name" value="NA_NEUROTRAN_SYMP_1"/>
    <property type="match status" value="1"/>
</dbReference>
<dbReference type="NCBIfam" id="NF037979">
    <property type="entry name" value="Na_transp"/>
    <property type="match status" value="1"/>
</dbReference>
<dbReference type="Proteomes" id="UP000031937">
    <property type="component" value="Unassembled WGS sequence"/>
</dbReference>
<keyword evidence="3 6" id="KW-0812">Transmembrane</keyword>
<keyword evidence="11" id="KW-1185">Reference proteome</keyword>
<evidence type="ECO:0000256" key="2">
    <source>
        <dbReference type="ARBA" id="ARBA00022448"/>
    </source>
</evidence>
<accession>A0A0C3RFQ1</accession>
<organism evidence="9 11">
    <name type="scientific">Sanguibacteroides justesenii</name>
    <dbReference type="NCBI Taxonomy" id="1547597"/>
    <lineage>
        <taxon>Bacteria</taxon>
        <taxon>Pseudomonadati</taxon>
        <taxon>Bacteroidota</taxon>
        <taxon>Bacteroidia</taxon>
        <taxon>Bacteroidales</taxon>
        <taxon>Porphyromonadaceae</taxon>
        <taxon>Sanguibacteroides</taxon>
    </lineage>
</organism>
<dbReference type="AlphaFoldDB" id="A0A0C3RFQ1"/>
<dbReference type="PANTHER" id="PTHR42948:SF1">
    <property type="entry name" value="TRANSPORTER"/>
    <property type="match status" value="1"/>
</dbReference>
<evidence type="ECO:0000256" key="4">
    <source>
        <dbReference type="ARBA" id="ARBA00022989"/>
    </source>
</evidence>
<dbReference type="CDD" id="cd10336">
    <property type="entry name" value="SLC6sbd_Tyt1-Like"/>
    <property type="match status" value="1"/>
</dbReference>
<keyword evidence="6" id="KW-0769">Symport</keyword>
<evidence type="ECO:0000313" key="11">
    <source>
        <dbReference type="Proteomes" id="UP000031980"/>
    </source>
</evidence>
<reference evidence="9 11" key="1">
    <citation type="submission" date="2014-07" db="EMBL/GenBank/DDBJ databases">
        <title>Porphyromonadaceae bacterium OUH 308042 = ATCC BAA-2681 = DSM 28342 draft genome.</title>
        <authorList>
            <person name="Sydenham T.V."/>
            <person name="Hasman H."/>
            <person name="Justensen U.S."/>
        </authorList>
    </citation>
    <scope>NUCLEOTIDE SEQUENCE [LARGE SCALE GENOMIC DNA]</scope>
    <source>
        <strain evidence="9 11">OUH 308042</strain>
    </source>
</reference>
<dbReference type="PRINTS" id="PR00176">
    <property type="entry name" value="NANEUSMPORT"/>
</dbReference>
<evidence type="ECO:0000256" key="1">
    <source>
        <dbReference type="ARBA" id="ARBA00004141"/>
    </source>
</evidence>
<evidence type="ECO:0000313" key="8">
    <source>
        <dbReference type="EMBL" id="KIO43453.1"/>
    </source>
</evidence>
<evidence type="ECO:0000256" key="3">
    <source>
        <dbReference type="ARBA" id="ARBA00022692"/>
    </source>
</evidence>
<protein>
    <recommendedName>
        <fullName evidence="6">Transporter</fullName>
    </recommendedName>
</protein>
<keyword evidence="5 7" id="KW-0472">Membrane</keyword>
<feature type="transmembrane region" description="Helical" evidence="7">
    <location>
        <begin position="42"/>
        <end position="66"/>
    </location>
</feature>
<comment type="subcellular location">
    <subcellularLocation>
        <location evidence="1">Membrane</location>
        <topology evidence="1">Multi-pass membrane protein</topology>
    </subcellularLocation>
</comment>
<dbReference type="InterPro" id="IPR000175">
    <property type="entry name" value="Na/ntran_symport"/>
</dbReference>
<dbReference type="PROSITE" id="PS50267">
    <property type="entry name" value="NA_NEUROTRAN_SYMP_3"/>
    <property type="match status" value="1"/>
</dbReference>
<comment type="similarity">
    <text evidence="6">Belongs to the sodium:neurotransmitter symporter (SNF) (TC 2.A.22) family.</text>
</comment>
<feature type="transmembrane region" description="Helical" evidence="7">
    <location>
        <begin position="87"/>
        <end position="108"/>
    </location>
</feature>
<feature type="transmembrane region" description="Helical" evidence="7">
    <location>
        <begin position="12"/>
        <end position="30"/>
    </location>
</feature>
<feature type="transmembrane region" description="Helical" evidence="7">
    <location>
        <begin position="177"/>
        <end position="197"/>
    </location>
</feature>
<feature type="transmembrane region" description="Helical" evidence="7">
    <location>
        <begin position="345"/>
        <end position="366"/>
    </location>
</feature>
<keyword evidence="2 6" id="KW-0813">Transport</keyword>
<proteinExistence type="inferred from homology"/>
<dbReference type="InterPro" id="IPR037272">
    <property type="entry name" value="SNS_sf"/>
</dbReference>
<evidence type="ECO:0000313" key="10">
    <source>
        <dbReference type="Proteomes" id="UP000031937"/>
    </source>
</evidence>
<dbReference type="PANTHER" id="PTHR42948">
    <property type="entry name" value="TRANSPORTER"/>
    <property type="match status" value="1"/>
</dbReference>
<evidence type="ECO:0000256" key="5">
    <source>
        <dbReference type="ARBA" id="ARBA00023136"/>
    </source>
</evidence>
<evidence type="ECO:0000256" key="6">
    <source>
        <dbReference type="RuleBase" id="RU003732"/>
    </source>
</evidence>
<feature type="transmembrane region" description="Helical" evidence="7">
    <location>
        <begin position="147"/>
        <end position="165"/>
    </location>
</feature>
<feature type="transmembrane region" description="Helical" evidence="7">
    <location>
        <begin position="422"/>
        <end position="446"/>
    </location>
</feature>
<evidence type="ECO:0000256" key="7">
    <source>
        <dbReference type="SAM" id="Phobius"/>
    </source>
</evidence>
<feature type="transmembrane region" description="Helical" evidence="7">
    <location>
        <begin position="217"/>
        <end position="241"/>
    </location>
</feature>
<dbReference type="Pfam" id="PF00209">
    <property type="entry name" value="SNF"/>
    <property type="match status" value="2"/>
</dbReference>
<dbReference type="Proteomes" id="UP000031980">
    <property type="component" value="Unassembled WGS sequence"/>
</dbReference>
<reference evidence="8 10" key="2">
    <citation type="submission" date="2014-07" db="EMBL/GenBank/DDBJ databases">
        <title>Porphyromonadaceae bacterium OUH 334697 = ATCC BAA-2682 = DSM 28341 draft genome.</title>
        <authorList>
            <person name="Sydenham T.V."/>
            <person name="Hasman H."/>
            <person name="Justesen U.S."/>
        </authorList>
    </citation>
    <scope>NUCLEOTIDE SEQUENCE [LARGE SCALE GENOMIC DNA]</scope>
    <source>
        <strain evidence="8 10">OUH 334697</strain>
    </source>
</reference>
<evidence type="ECO:0000313" key="9">
    <source>
        <dbReference type="EMBL" id="KIO45631.1"/>
    </source>
</evidence>
<dbReference type="GO" id="GO:0016020">
    <property type="term" value="C:membrane"/>
    <property type="evidence" value="ECO:0007669"/>
    <property type="project" value="UniProtKB-SubCell"/>
</dbReference>
<dbReference type="SUPFAM" id="SSF161070">
    <property type="entry name" value="SNF-like"/>
    <property type="match status" value="1"/>
</dbReference>
<dbReference type="InterPro" id="IPR047218">
    <property type="entry name" value="YocR/YhdH-like"/>
</dbReference>
<name>A0A0C3RFQ1_9PORP</name>
<comment type="caution">
    <text evidence="9">The sequence shown here is derived from an EMBL/GenBank/DDBJ whole genome shotgun (WGS) entry which is preliminary data.</text>
</comment>
<feature type="transmembrane region" description="Helical" evidence="7">
    <location>
        <begin position="378"/>
        <end position="401"/>
    </location>
</feature>
<gene>
    <name evidence="9" type="ORF">BA92_03970</name>
    <name evidence="8" type="ORF">IE90_09950</name>
</gene>
<dbReference type="RefSeq" id="WP_041503674.1">
    <property type="nucleotide sequence ID" value="NZ_JPIT01000031.1"/>
</dbReference>